<dbReference type="EMBL" id="CM017877">
    <property type="protein sequence ID" value="KAG1346654.1"/>
    <property type="molecule type" value="Genomic_DNA"/>
</dbReference>
<reference evidence="1" key="1">
    <citation type="journal article" date="2017" name="Gigascience">
        <title>The genome draft of coconut (Cocos nucifera).</title>
        <authorList>
            <person name="Xiao Y."/>
            <person name="Xu P."/>
            <person name="Fan H."/>
            <person name="Baudouin L."/>
            <person name="Xia W."/>
            <person name="Bocs S."/>
            <person name="Xu J."/>
            <person name="Li Q."/>
            <person name="Guo A."/>
            <person name="Zhou L."/>
            <person name="Li J."/>
            <person name="Wu Y."/>
            <person name="Ma Z."/>
            <person name="Armero A."/>
            <person name="Issali A.E."/>
            <person name="Liu N."/>
            <person name="Peng M."/>
            <person name="Yang Y."/>
        </authorList>
    </citation>
    <scope>NUCLEOTIDE SEQUENCE</scope>
    <source>
        <tissue evidence="1">Spear leaf of Hainan Tall coconut</tissue>
    </source>
</reference>
<sequence length="105" mass="10845">MGAGPISGGGACLIAATCSTTPWRSHITPLLPLVLPTGVVEKALMVLDAVSAARSDGERDAGGELVCFIGPHASPLKRPSFSSSSCPTIHSKPRHVRLRVCRNGS</sequence>
<proteinExistence type="predicted"/>
<dbReference type="AlphaFoldDB" id="A0A8K0IAC3"/>
<evidence type="ECO:0000313" key="2">
    <source>
        <dbReference type="Proteomes" id="UP000797356"/>
    </source>
</evidence>
<comment type="caution">
    <text evidence="1">The sequence shown here is derived from an EMBL/GenBank/DDBJ whole genome shotgun (WGS) entry which is preliminary data.</text>
</comment>
<keyword evidence="2" id="KW-1185">Reference proteome</keyword>
<organism evidence="1 2">
    <name type="scientific">Cocos nucifera</name>
    <name type="common">Coconut palm</name>
    <dbReference type="NCBI Taxonomy" id="13894"/>
    <lineage>
        <taxon>Eukaryota</taxon>
        <taxon>Viridiplantae</taxon>
        <taxon>Streptophyta</taxon>
        <taxon>Embryophyta</taxon>
        <taxon>Tracheophyta</taxon>
        <taxon>Spermatophyta</taxon>
        <taxon>Magnoliopsida</taxon>
        <taxon>Liliopsida</taxon>
        <taxon>Arecaceae</taxon>
        <taxon>Arecoideae</taxon>
        <taxon>Cocoseae</taxon>
        <taxon>Attaleinae</taxon>
        <taxon>Cocos</taxon>
    </lineage>
</organism>
<protein>
    <submittedName>
        <fullName evidence="1">Uncharacterized protein</fullName>
    </submittedName>
</protein>
<accession>A0A8K0IAC3</accession>
<gene>
    <name evidence="1" type="ORF">COCNU_06G004830</name>
</gene>
<reference evidence="1" key="2">
    <citation type="submission" date="2019-07" db="EMBL/GenBank/DDBJ databases">
        <authorList>
            <person name="Yang Y."/>
            <person name="Bocs S."/>
            <person name="Baudouin L."/>
        </authorList>
    </citation>
    <scope>NUCLEOTIDE SEQUENCE</scope>
    <source>
        <tissue evidence="1">Spear leaf of Hainan Tall coconut</tissue>
    </source>
</reference>
<evidence type="ECO:0000313" key="1">
    <source>
        <dbReference type="EMBL" id="KAG1346654.1"/>
    </source>
</evidence>
<dbReference type="Proteomes" id="UP000797356">
    <property type="component" value="Chromosome 6"/>
</dbReference>
<name>A0A8K0IAC3_COCNU</name>